<proteinExistence type="predicted"/>
<gene>
    <name evidence="1" type="ORF">ZRA01_13600</name>
</gene>
<name>A0A4Y4CW71_ZOORA</name>
<protein>
    <recommendedName>
        <fullName evidence="3">YqjK-like protein</fullName>
    </recommendedName>
</protein>
<dbReference type="RefSeq" id="WP_141350633.1">
    <property type="nucleotide sequence ID" value="NZ_BJNV01000015.1"/>
</dbReference>
<dbReference type="Proteomes" id="UP000318422">
    <property type="component" value="Unassembled WGS sequence"/>
</dbReference>
<keyword evidence="2" id="KW-1185">Reference proteome</keyword>
<dbReference type="OrthoDB" id="9181654at2"/>
<evidence type="ECO:0000313" key="1">
    <source>
        <dbReference type="EMBL" id="GEC95287.1"/>
    </source>
</evidence>
<organism evidence="1 2">
    <name type="scientific">Zoogloea ramigera</name>
    <dbReference type="NCBI Taxonomy" id="350"/>
    <lineage>
        <taxon>Bacteria</taxon>
        <taxon>Pseudomonadati</taxon>
        <taxon>Pseudomonadota</taxon>
        <taxon>Betaproteobacteria</taxon>
        <taxon>Rhodocyclales</taxon>
        <taxon>Zoogloeaceae</taxon>
        <taxon>Zoogloea</taxon>
    </lineage>
</organism>
<dbReference type="EMBL" id="BJNV01000015">
    <property type="protein sequence ID" value="GEC95287.1"/>
    <property type="molecule type" value="Genomic_DNA"/>
</dbReference>
<evidence type="ECO:0000313" key="2">
    <source>
        <dbReference type="Proteomes" id="UP000318422"/>
    </source>
</evidence>
<dbReference type="InterPro" id="IPR025612">
    <property type="entry name" value="YqjK"/>
</dbReference>
<sequence length="94" mass="10761">MSPELVELALRKQRLQLRSAEEREALVEHARAFAPVFSGIDRIADSVRWARSNAPILSGVAIFVLVARPRAALRWARRGWVGWQLFRRVQKLVS</sequence>
<evidence type="ECO:0008006" key="3">
    <source>
        <dbReference type="Google" id="ProtNLM"/>
    </source>
</evidence>
<dbReference type="Pfam" id="PF13997">
    <property type="entry name" value="YqjK"/>
    <property type="match status" value="1"/>
</dbReference>
<dbReference type="AlphaFoldDB" id="A0A4Y4CW71"/>
<accession>A0A4Y4CW71</accession>
<reference evidence="1 2" key="1">
    <citation type="submission" date="2019-06" db="EMBL/GenBank/DDBJ databases">
        <title>Whole genome shotgun sequence of Zoogloea ramigera NBRC 15342.</title>
        <authorList>
            <person name="Hosoyama A."/>
            <person name="Uohara A."/>
            <person name="Ohji S."/>
            <person name="Ichikawa N."/>
        </authorList>
    </citation>
    <scope>NUCLEOTIDE SEQUENCE [LARGE SCALE GENOMIC DNA]</scope>
    <source>
        <strain evidence="1 2">NBRC 15342</strain>
    </source>
</reference>
<comment type="caution">
    <text evidence="1">The sequence shown here is derived from an EMBL/GenBank/DDBJ whole genome shotgun (WGS) entry which is preliminary data.</text>
</comment>